<evidence type="ECO:0008006" key="2">
    <source>
        <dbReference type="Google" id="ProtNLM"/>
    </source>
</evidence>
<protein>
    <recommendedName>
        <fullName evidence="2">Lipoprotein</fullName>
    </recommendedName>
</protein>
<evidence type="ECO:0000313" key="1">
    <source>
        <dbReference type="EMBL" id="EDB3557468.1"/>
    </source>
</evidence>
<dbReference type="AlphaFoldDB" id="A0A5Y8Z2F4"/>
<comment type="caution">
    <text evidence="1">The sequence shown here is derived from an EMBL/GenBank/DDBJ whole genome shotgun (WGS) entry which is preliminary data.</text>
</comment>
<reference evidence="1" key="1">
    <citation type="submission" date="2019-10" db="EMBL/GenBank/DDBJ databases">
        <authorList>
            <person name="Ashton P.M."/>
            <person name="Dallman T."/>
            <person name="Nair S."/>
            <person name="De Pinna E."/>
            <person name="Peters T."/>
            <person name="Grant K."/>
        </authorList>
    </citation>
    <scope>NUCLEOTIDE SEQUENCE</scope>
    <source>
        <strain evidence="1">812106</strain>
    </source>
</reference>
<accession>A0A5Y8Z2F4</accession>
<dbReference type="EMBL" id="AALNFL010000022">
    <property type="protein sequence ID" value="EDB3557468.1"/>
    <property type="molecule type" value="Genomic_DNA"/>
</dbReference>
<organism evidence="1">
    <name type="scientific">Salmonella enterica I</name>
    <dbReference type="NCBI Taxonomy" id="59201"/>
    <lineage>
        <taxon>Bacteria</taxon>
        <taxon>Pseudomonadati</taxon>
        <taxon>Pseudomonadota</taxon>
        <taxon>Gammaproteobacteria</taxon>
        <taxon>Enterobacterales</taxon>
        <taxon>Enterobacteriaceae</taxon>
        <taxon>Salmonella</taxon>
    </lineage>
</organism>
<name>A0A5Y8Z2F4_SALET</name>
<dbReference type="PROSITE" id="PS51257">
    <property type="entry name" value="PROKAR_LIPOPROTEIN"/>
    <property type="match status" value="1"/>
</dbReference>
<sequence>MNSYRLTFSLCLLRSAILFGIILTSVGCNNQKSKALLLPVDSTQFAQLACYYKDINSDDNVMELKLPDEYKEKTNLFNQQEVKVPVKGENFLSPYIGDGVHYYELGYFEYDGNTYKLIVYNKIGESDTLLLNVQINSYDAKGNLVDALLLSSFFAYEDIVRFSDFVIRQDYTISIDSYVIYRWYEDSKDGHLVTIKFKDQAPQIYIKEQYQMENGRFKLISTNEVSQGKKKKRALNIPCLRH</sequence>
<proteinExistence type="predicted"/>
<gene>
    <name evidence="1" type="ORF">F9X76_19725</name>
</gene>